<evidence type="ECO:0000256" key="2">
    <source>
        <dbReference type="ARBA" id="ARBA00006840"/>
    </source>
</evidence>
<feature type="transmembrane region" description="Helical" evidence="7">
    <location>
        <begin position="7"/>
        <end position="29"/>
    </location>
</feature>
<dbReference type="HOGENOM" id="CLU_1102456_0_0_1"/>
<dbReference type="EMBL" id="EAAA01000386">
    <property type="status" value="NOT_ANNOTATED_CDS"/>
    <property type="molecule type" value="Genomic_DNA"/>
</dbReference>
<evidence type="ECO:0000313" key="9">
    <source>
        <dbReference type="Ensembl" id="ENSCINP00000031139.1"/>
    </source>
</evidence>
<dbReference type="OrthoDB" id="5982705at2759"/>
<feature type="transmembrane region" description="Helical" evidence="7">
    <location>
        <begin position="177"/>
        <end position="205"/>
    </location>
</feature>
<reference evidence="9" key="2">
    <citation type="journal article" date="2008" name="Genome Biol.">
        <title>Improved genome assembly and evidence-based global gene model set for the chordate Ciona intestinalis: new insight into intron and operon populations.</title>
        <authorList>
            <person name="Satou Y."/>
            <person name="Mineta K."/>
            <person name="Ogasawara M."/>
            <person name="Sasakura Y."/>
            <person name="Shoguchi E."/>
            <person name="Ueno K."/>
            <person name="Yamada L."/>
            <person name="Matsumoto J."/>
            <person name="Wasserscheid J."/>
            <person name="Dewar K."/>
            <person name="Wiley G.B."/>
            <person name="Macmil S.L."/>
            <person name="Roe B.A."/>
            <person name="Zeller R.W."/>
            <person name="Hastings K.E."/>
            <person name="Lemaire P."/>
            <person name="Lindquist E."/>
            <person name="Endo T."/>
            <person name="Hotta K."/>
            <person name="Inaba K."/>
        </authorList>
    </citation>
    <scope>NUCLEOTIDE SEQUENCE [LARGE SCALE GENOMIC DNA]</scope>
    <source>
        <strain evidence="9">wild type</strain>
    </source>
</reference>
<dbReference type="KEGG" id="cin:100183989"/>
<dbReference type="PIRSF" id="PIRSF002419">
    <property type="entry name" value="Tetraspanin"/>
    <property type="match status" value="1"/>
</dbReference>
<dbReference type="InterPro" id="IPR008952">
    <property type="entry name" value="Tetraspanin_EC2_sf"/>
</dbReference>
<keyword evidence="3 7" id="KW-0812">Transmembrane</keyword>
<keyword evidence="4 7" id="KW-1133">Transmembrane helix</keyword>
<evidence type="ECO:0000256" key="5">
    <source>
        <dbReference type="ARBA" id="ARBA00023136"/>
    </source>
</evidence>
<dbReference type="PRINTS" id="PR00259">
    <property type="entry name" value="TMFOUR"/>
</dbReference>
<accession>H2XNA6</accession>
<accession>A0A1W2W7U0</accession>
<dbReference type="Ensembl" id="ENSCINT00000030375.1">
    <property type="protein sequence ID" value="ENSCINP00000031139.1"/>
    <property type="gene ID" value="ENSCING00000024359.1"/>
</dbReference>
<dbReference type="GeneTree" id="ENSGT00940000164476"/>
<dbReference type="InParanoid" id="H2XNA6"/>
<dbReference type="GO" id="GO:0005886">
    <property type="term" value="C:plasma membrane"/>
    <property type="evidence" value="ECO:0000318"/>
    <property type="project" value="GO_Central"/>
</dbReference>
<keyword evidence="10" id="KW-1185">Reference proteome</keyword>
<name>H2XNA6_CIOIN</name>
<dbReference type="SUPFAM" id="SSF48652">
    <property type="entry name" value="Tetraspanin"/>
    <property type="match status" value="1"/>
</dbReference>
<dbReference type="PANTHER" id="PTHR19282">
    <property type="entry name" value="TETRASPANIN"/>
    <property type="match status" value="1"/>
</dbReference>
<evidence type="ECO:0000256" key="4">
    <source>
        <dbReference type="ARBA" id="ARBA00022989"/>
    </source>
</evidence>
<evidence type="ECO:0000313" key="10">
    <source>
        <dbReference type="Proteomes" id="UP000008144"/>
    </source>
</evidence>
<evidence type="ECO:0000256" key="1">
    <source>
        <dbReference type="ARBA" id="ARBA00004141"/>
    </source>
</evidence>
<feature type="disulfide bond" evidence="6">
    <location>
        <begin position="133"/>
        <end position="149"/>
    </location>
</feature>
<comment type="similarity">
    <text evidence="2 7">Belongs to the tetraspanin (TM4SF) family.</text>
</comment>
<evidence type="ECO:0000256" key="6">
    <source>
        <dbReference type="PIRSR" id="PIRSR002419-1"/>
    </source>
</evidence>
<comment type="subcellular location">
    <subcellularLocation>
        <location evidence="1 7">Membrane</location>
        <topology evidence="1 7">Multi-pass membrane protein</topology>
    </subcellularLocation>
</comment>
<protein>
    <recommendedName>
        <fullName evidence="7">Tetraspanin</fullName>
    </recommendedName>
</protein>
<gene>
    <name evidence="9" type="primary">LOC100183989</name>
</gene>
<reference evidence="9" key="4">
    <citation type="submission" date="2025-09" db="UniProtKB">
        <authorList>
            <consortium name="Ensembl"/>
        </authorList>
    </citation>
    <scope>IDENTIFICATION</scope>
</reference>
<reference evidence="10" key="1">
    <citation type="journal article" date="2002" name="Science">
        <title>The draft genome of Ciona intestinalis: insights into chordate and vertebrate origins.</title>
        <authorList>
            <person name="Dehal P."/>
            <person name="Satou Y."/>
            <person name="Campbell R.K."/>
            <person name="Chapman J."/>
            <person name="Degnan B."/>
            <person name="De Tomaso A."/>
            <person name="Davidson B."/>
            <person name="Di Gregorio A."/>
            <person name="Gelpke M."/>
            <person name="Goodstein D.M."/>
            <person name="Harafuji N."/>
            <person name="Hastings K.E."/>
            <person name="Ho I."/>
            <person name="Hotta K."/>
            <person name="Huang W."/>
            <person name="Kawashima T."/>
            <person name="Lemaire P."/>
            <person name="Martinez D."/>
            <person name="Meinertzhagen I.A."/>
            <person name="Necula S."/>
            <person name="Nonaka M."/>
            <person name="Putnam N."/>
            <person name="Rash S."/>
            <person name="Saiga H."/>
            <person name="Satake M."/>
            <person name="Terry A."/>
            <person name="Yamada L."/>
            <person name="Wang H.G."/>
            <person name="Awazu S."/>
            <person name="Azumi K."/>
            <person name="Boore J."/>
            <person name="Branno M."/>
            <person name="Chin-Bow S."/>
            <person name="DeSantis R."/>
            <person name="Doyle S."/>
            <person name="Francino P."/>
            <person name="Keys D.N."/>
            <person name="Haga S."/>
            <person name="Hayashi H."/>
            <person name="Hino K."/>
            <person name="Imai K.S."/>
            <person name="Inaba K."/>
            <person name="Kano S."/>
            <person name="Kobayashi K."/>
            <person name="Kobayashi M."/>
            <person name="Lee B.I."/>
            <person name="Makabe K.W."/>
            <person name="Manohar C."/>
            <person name="Matassi G."/>
            <person name="Medina M."/>
            <person name="Mochizuki Y."/>
            <person name="Mount S."/>
            <person name="Morishita T."/>
            <person name="Miura S."/>
            <person name="Nakayama A."/>
            <person name="Nishizaka S."/>
            <person name="Nomoto H."/>
            <person name="Ohta F."/>
            <person name="Oishi K."/>
            <person name="Rigoutsos I."/>
            <person name="Sano M."/>
            <person name="Sasaki A."/>
            <person name="Sasakura Y."/>
            <person name="Shoguchi E."/>
            <person name="Shin-i T."/>
            <person name="Spagnuolo A."/>
            <person name="Stainier D."/>
            <person name="Suzuki M.M."/>
            <person name="Tassy O."/>
            <person name="Takatori N."/>
            <person name="Tokuoka M."/>
            <person name="Yagi K."/>
            <person name="Yoshizaki F."/>
            <person name="Wada S."/>
            <person name="Zhang C."/>
            <person name="Hyatt P.D."/>
            <person name="Larimer F."/>
            <person name="Detter C."/>
            <person name="Doggett N."/>
            <person name="Glavina T."/>
            <person name="Hawkins T."/>
            <person name="Richardson P."/>
            <person name="Lucas S."/>
            <person name="Kohara Y."/>
            <person name="Levine M."/>
            <person name="Satoh N."/>
            <person name="Rokhsar D.S."/>
        </authorList>
    </citation>
    <scope>NUCLEOTIDE SEQUENCE [LARGE SCALE GENOMIC DNA]</scope>
</reference>
<evidence type="ECO:0000256" key="8">
    <source>
        <dbReference type="SAM" id="MobiDB-lite"/>
    </source>
</evidence>
<evidence type="ECO:0000256" key="7">
    <source>
        <dbReference type="RuleBase" id="RU361218"/>
    </source>
</evidence>
<dbReference type="Gene3D" id="1.10.1450.10">
    <property type="entry name" value="Tetraspanin"/>
    <property type="match status" value="1"/>
</dbReference>
<feature type="compositionally biased region" description="Polar residues" evidence="8">
    <location>
        <begin position="222"/>
        <end position="233"/>
    </location>
</feature>
<dbReference type="Proteomes" id="UP000008144">
    <property type="component" value="Chromosome 1"/>
</dbReference>
<dbReference type="GeneID" id="100183989"/>
<feature type="region of interest" description="Disordered" evidence="8">
    <location>
        <begin position="218"/>
        <end position="239"/>
    </location>
</feature>
<keyword evidence="5 7" id="KW-0472">Membrane</keyword>
<keyword evidence="6" id="KW-1015">Disulfide bond</keyword>
<reference evidence="9" key="3">
    <citation type="submission" date="2025-08" db="UniProtKB">
        <authorList>
            <consortium name="Ensembl"/>
        </authorList>
    </citation>
    <scope>IDENTIFICATION</scope>
</reference>
<feature type="transmembrane region" description="Helical" evidence="7">
    <location>
        <begin position="79"/>
        <end position="102"/>
    </location>
</feature>
<dbReference type="Pfam" id="PF00335">
    <property type="entry name" value="Tetraspanin"/>
    <property type="match status" value="1"/>
</dbReference>
<dbReference type="RefSeq" id="XP_002122596.1">
    <property type="nucleotide sequence ID" value="XM_002122560.3"/>
</dbReference>
<dbReference type="PANTHER" id="PTHR19282:SF534">
    <property type="entry name" value="TETRASPANIN FAMILY-RELATED"/>
    <property type="match status" value="1"/>
</dbReference>
<organism evidence="9 10">
    <name type="scientific">Ciona intestinalis</name>
    <name type="common">Transparent sea squirt</name>
    <name type="synonym">Ascidia intestinalis</name>
    <dbReference type="NCBI Taxonomy" id="7719"/>
    <lineage>
        <taxon>Eukaryota</taxon>
        <taxon>Metazoa</taxon>
        <taxon>Chordata</taxon>
        <taxon>Tunicata</taxon>
        <taxon>Ascidiacea</taxon>
        <taxon>Phlebobranchia</taxon>
        <taxon>Cionidae</taxon>
        <taxon>Ciona</taxon>
    </lineage>
</organism>
<dbReference type="InterPro" id="IPR000301">
    <property type="entry name" value="Tetraspanin_animals"/>
</dbReference>
<dbReference type="InterPro" id="IPR018499">
    <property type="entry name" value="Tetraspanin/Peripherin"/>
</dbReference>
<evidence type="ECO:0000256" key="3">
    <source>
        <dbReference type="ARBA" id="ARBA00022692"/>
    </source>
</evidence>
<feature type="transmembrane region" description="Helical" evidence="7">
    <location>
        <begin position="49"/>
        <end position="72"/>
    </location>
</feature>
<proteinExistence type="inferred from homology"/>
<dbReference type="AlphaFoldDB" id="H2XNA6"/>
<sequence length="252" mass="28733">MNTFLKYFFVVFNILFLIGGATLIGFSIWLQYASPIHEVLILAKSSIAFIYSVLALGCLLLILGFCGSLGACFEKKWLLIVYLTVTAIFLLAEIGIVIFAFADKKNLQSNLQPLWAALANETKFLLQERFKCCGYYDVSEWKDEIPDSCKNVTILIYSTYWDTPCKDSLVSWLNSNVILLSVIGGVILFIQIFQVVVTSIMLLKLGKSNRVESRMFDENDHVSQQQHDNQVYESDSIEGDHKRNKFQLPFRH</sequence>